<name>A0A0A9EXT9_ARUDO</name>
<feature type="region of interest" description="Disordered" evidence="1">
    <location>
        <begin position="1"/>
        <end position="42"/>
    </location>
</feature>
<reference evidence="2" key="2">
    <citation type="journal article" date="2015" name="Data Brief">
        <title>Shoot transcriptome of the giant reed, Arundo donax.</title>
        <authorList>
            <person name="Barrero R.A."/>
            <person name="Guerrero F.D."/>
            <person name="Moolhuijzen P."/>
            <person name="Goolsby J.A."/>
            <person name="Tidwell J."/>
            <person name="Bellgard S.E."/>
            <person name="Bellgard M.I."/>
        </authorList>
    </citation>
    <scope>NUCLEOTIDE SEQUENCE</scope>
    <source>
        <tissue evidence="2">Shoot tissue taken approximately 20 cm above the soil surface</tissue>
    </source>
</reference>
<organism evidence="2">
    <name type="scientific">Arundo donax</name>
    <name type="common">Giant reed</name>
    <name type="synonym">Donax arundinaceus</name>
    <dbReference type="NCBI Taxonomy" id="35708"/>
    <lineage>
        <taxon>Eukaryota</taxon>
        <taxon>Viridiplantae</taxon>
        <taxon>Streptophyta</taxon>
        <taxon>Embryophyta</taxon>
        <taxon>Tracheophyta</taxon>
        <taxon>Spermatophyta</taxon>
        <taxon>Magnoliopsida</taxon>
        <taxon>Liliopsida</taxon>
        <taxon>Poales</taxon>
        <taxon>Poaceae</taxon>
        <taxon>PACMAD clade</taxon>
        <taxon>Arundinoideae</taxon>
        <taxon>Arundineae</taxon>
        <taxon>Arundo</taxon>
    </lineage>
</organism>
<sequence>MPSGLSSPPPPQESRGSGPRIPLRAGIRGSNPAPAQPRIESRPGALRYRSPFILFSFCSAATRQRWIWRE</sequence>
<dbReference type="EMBL" id="GBRH01195225">
    <property type="protein sequence ID" value="JAE02671.1"/>
    <property type="molecule type" value="Transcribed_RNA"/>
</dbReference>
<dbReference type="AlphaFoldDB" id="A0A0A9EXT9"/>
<evidence type="ECO:0000256" key="1">
    <source>
        <dbReference type="SAM" id="MobiDB-lite"/>
    </source>
</evidence>
<protein>
    <submittedName>
        <fullName evidence="2">Uncharacterized protein</fullName>
    </submittedName>
</protein>
<proteinExistence type="predicted"/>
<accession>A0A0A9EXT9</accession>
<reference evidence="2" key="1">
    <citation type="submission" date="2014-09" db="EMBL/GenBank/DDBJ databases">
        <authorList>
            <person name="Magalhaes I.L.F."/>
            <person name="Oliveira U."/>
            <person name="Santos F.R."/>
            <person name="Vidigal T.H.D.A."/>
            <person name="Brescovit A.D."/>
            <person name="Santos A.J."/>
        </authorList>
    </citation>
    <scope>NUCLEOTIDE SEQUENCE</scope>
    <source>
        <tissue evidence="2">Shoot tissue taken approximately 20 cm above the soil surface</tissue>
    </source>
</reference>
<evidence type="ECO:0000313" key="2">
    <source>
        <dbReference type="EMBL" id="JAE02671.1"/>
    </source>
</evidence>